<evidence type="ECO:0000313" key="2">
    <source>
        <dbReference type="Proteomes" id="UP001642483"/>
    </source>
</evidence>
<evidence type="ECO:0000313" key="1">
    <source>
        <dbReference type="EMBL" id="CAK8682338.1"/>
    </source>
</evidence>
<proteinExistence type="predicted"/>
<accession>A0ABP0FUL8</accession>
<gene>
    <name evidence="1" type="ORF">CVLEPA_LOCUS13011</name>
</gene>
<comment type="caution">
    <text evidence="1">The sequence shown here is derived from an EMBL/GenBank/DDBJ whole genome shotgun (WGS) entry which is preliminary data.</text>
</comment>
<protein>
    <submittedName>
        <fullName evidence="1">Uncharacterized protein</fullName>
    </submittedName>
</protein>
<name>A0ABP0FUL8_CLALP</name>
<sequence>MNYDGSRTGGSEGGQTIGSDPCVILQQVLHHKTDLTSGPAQIVVRPPVKEALFSFIRLAPGQKFVSEWRGEQWTSSHNRQKTAACLQCCSSKGSQSNGNHDPRKKTRSKGKYIKICIKMLSLGNSTHTETAACRTRPLHVADYKSREQFSKAGSEEVLRYFGENIRKQKRIFICEARVALEQGALSLCATKSAKQVQDRVAEFIRSTQRREKENV</sequence>
<dbReference type="Proteomes" id="UP001642483">
    <property type="component" value="Unassembled WGS sequence"/>
</dbReference>
<reference evidence="1 2" key="1">
    <citation type="submission" date="2024-02" db="EMBL/GenBank/DDBJ databases">
        <authorList>
            <person name="Daric V."/>
            <person name="Darras S."/>
        </authorList>
    </citation>
    <scope>NUCLEOTIDE SEQUENCE [LARGE SCALE GENOMIC DNA]</scope>
</reference>
<keyword evidence="2" id="KW-1185">Reference proteome</keyword>
<dbReference type="EMBL" id="CAWYQH010000090">
    <property type="protein sequence ID" value="CAK8682338.1"/>
    <property type="molecule type" value="Genomic_DNA"/>
</dbReference>
<organism evidence="1 2">
    <name type="scientific">Clavelina lepadiformis</name>
    <name type="common">Light-bulb sea squirt</name>
    <name type="synonym">Ascidia lepadiformis</name>
    <dbReference type="NCBI Taxonomy" id="159417"/>
    <lineage>
        <taxon>Eukaryota</taxon>
        <taxon>Metazoa</taxon>
        <taxon>Chordata</taxon>
        <taxon>Tunicata</taxon>
        <taxon>Ascidiacea</taxon>
        <taxon>Aplousobranchia</taxon>
        <taxon>Clavelinidae</taxon>
        <taxon>Clavelina</taxon>
    </lineage>
</organism>